<evidence type="ECO:0000313" key="8">
    <source>
        <dbReference type="EMBL" id="WAQ96736.1"/>
    </source>
</evidence>
<dbReference type="PANTHER" id="PTHR22597:SF0">
    <property type="entry name" value="POLYCOMB PROTEIN SUZ12"/>
    <property type="match status" value="1"/>
</dbReference>
<keyword evidence="3" id="KW-0863">Zinc-finger</keyword>
<keyword evidence="5" id="KW-0805">Transcription regulation</keyword>
<sequence length="409" mass="46092">MTALYEKRTNTDLQIPTDKTSCFTIVSPAEFVHGDEVLNVKPTSLGKVNVPVNPNWTKSSLDGTQCEESTEPCLAKIISKDGLTFQPHDGQHSISLHLSVTCHLSLSVSNGGGNGDNAEENVVVYGAELSLYGRQHRCLLDAGMYDLILQEQGSKFSTQGTRWETAAGKRVVYNFLYDENTRQQTDAREDLPTPTGHQIDVSLNDCYDGAYAGNPQDLNSHLGFAFHRLGPVQRTSITHVIVYRPKIPSQTLQEFFEPEKENQVCRQIIQGHNRLYYRTITCQPLKPQEVNQDSEDEVTPGWLCQKSVNLIDEFTDVNEGEKELMKMWNTHCMKYAYIADCQIGQACQSFLEEHGREVVTKNIVKNFILHLSSLYDYSLISLDIVQRSMWQLYTVQDDLETAGLVPTNS</sequence>
<evidence type="ECO:0000256" key="3">
    <source>
        <dbReference type="ARBA" id="ARBA00022771"/>
    </source>
</evidence>
<dbReference type="PANTHER" id="PTHR22597">
    <property type="entry name" value="POLYCOMB GROUP PROTEIN"/>
    <property type="match status" value="1"/>
</dbReference>
<evidence type="ECO:0000256" key="5">
    <source>
        <dbReference type="ARBA" id="ARBA00023015"/>
    </source>
</evidence>
<feature type="domain" description="Polycomb protein VEFS-Box" evidence="7">
    <location>
        <begin position="266"/>
        <end position="381"/>
    </location>
</feature>
<keyword evidence="9" id="KW-1185">Reference proteome</keyword>
<dbReference type="Pfam" id="PF09733">
    <property type="entry name" value="VEFS-Box"/>
    <property type="match status" value="1"/>
</dbReference>
<evidence type="ECO:0000256" key="1">
    <source>
        <dbReference type="ARBA" id="ARBA00007416"/>
    </source>
</evidence>
<evidence type="ECO:0000259" key="7">
    <source>
        <dbReference type="Pfam" id="PF09733"/>
    </source>
</evidence>
<evidence type="ECO:0000313" key="9">
    <source>
        <dbReference type="Proteomes" id="UP001164746"/>
    </source>
</evidence>
<proteinExistence type="inferred from homology"/>
<dbReference type="Proteomes" id="UP001164746">
    <property type="component" value="Chromosome 2"/>
</dbReference>
<protein>
    <submittedName>
        <fullName evidence="8">SUZ12-like protein</fullName>
    </submittedName>
</protein>
<dbReference type="CDD" id="cd21551">
    <property type="entry name" value="VEFS-box_SUZ12"/>
    <property type="match status" value="1"/>
</dbReference>
<reference evidence="8" key="1">
    <citation type="submission" date="2022-11" db="EMBL/GenBank/DDBJ databases">
        <title>Centuries of genome instability and evolution in soft-shell clam transmissible cancer (bioRxiv).</title>
        <authorList>
            <person name="Hart S.F.M."/>
            <person name="Yonemitsu M.A."/>
            <person name="Giersch R.M."/>
            <person name="Beal B.F."/>
            <person name="Arriagada G."/>
            <person name="Davis B.W."/>
            <person name="Ostrander E.A."/>
            <person name="Goff S.P."/>
            <person name="Metzger M.J."/>
        </authorList>
    </citation>
    <scope>NUCLEOTIDE SEQUENCE</scope>
    <source>
        <strain evidence="8">MELC-2E11</strain>
        <tissue evidence="8">Siphon/mantle</tissue>
    </source>
</reference>
<organism evidence="8 9">
    <name type="scientific">Mya arenaria</name>
    <name type="common">Soft-shell clam</name>
    <dbReference type="NCBI Taxonomy" id="6604"/>
    <lineage>
        <taxon>Eukaryota</taxon>
        <taxon>Metazoa</taxon>
        <taxon>Spiralia</taxon>
        <taxon>Lophotrochozoa</taxon>
        <taxon>Mollusca</taxon>
        <taxon>Bivalvia</taxon>
        <taxon>Autobranchia</taxon>
        <taxon>Heteroconchia</taxon>
        <taxon>Euheterodonta</taxon>
        <taxon>Imparidentia</taxon>
        <taxon>Neoheterodontei</taxon>
        <taxon>Myida</taxon>
        <taxon>Myoidea</taxon>
        <taxon>Myidae</taxon>
        <taxon>Mya</taxon>
    </lineage>
</organism>
<keyword evidence="6" id="KW-0804">Transcription</keyword>
<evidence type="ECO:0000256" key="2">
    <source>
        <dbReference type="ARBA" id="ARBA00022723"/>
    </source>
</evidence>
<name>A0ABY7DGC1_MYAAR</name>
<dbReference type="InterPro" id="IPR019135">
    <property type="entry name" value="Polycomb_protein_VEFS-Box"/>
</dbReference>
<evidence type="ECO:0000256" key="6">
    <source>
        <dbReference type="ARBA" id="ARBA00023163"/>
    </source>
</evidence>
<comment type="similarity">
    <text evidence="1">Belongs to the VEFS (VRN2-EMF2-FIS2-SU(Z)12) family.</text>
</comment>
<accession>A0ABY7DGC1</accession>
<dbReference type="EMBL" id="CP111013">
    <property type="protein sequence ID" value="WAQ96736.1"/>
    <property type="molecule type" value="Genomic_DNA"/>
</dbReference>
<gene>
    <name evidence="8" type="ORF">MAR_029426</name>
</gene>
<keyword evidence="4" id="KW-0862">Zinc</keyword>
<evidence type="ECO:0000256" key="4">
    <source>
        <dbReference type="ARBA" id="ARBA00022833"/>
    </source>
</evidence>
<keyword evidence="2" id="KW-0479">Metal-binding</keyword>